<organism evidence="2 3">
    <name type="scientific">Hepatospora eriocheir</name>
    <dbReference type="NCBI Taxonomy" id="1081669"/>
    <lineage>
        <taxon>Eukaryota</taxon>
        <taxon>Fungi</taxon>
        <taxon>Fungi incertae sedis</taxon>
        <taxon>Microsporidia</taxon>
        <taxon>Hepatosporidae</taxon>
        <taxon>Hepatospora</taxon>
    </lineage>
</organism>
<comment type="caution">
    <text evidence="2">The sequence shown here is derived from an EMBL/GenBank/DDBJ whole genome shotgun (WGS) entry which is preliminary data.</text>
</comment>
<evidence type="ECO:0000313" key="2">
    <source>
        <dbReference type="EMBL" id="ORD99657.1"/>
    </source>
</evidence>
<dbReference type="EMBL" id="LTAI01000138">
    <property type="protein sequence ID" value="ORD99657.1"/>
    <property type="molecule type" value="Genomic_DNA"/>
</dbReference>
<protein>
    <submittedName>
        <fullName evidence="2">Uncharacterized protein</fullName>
    </submittedName>
</protein>
<dbReference type="Proteomes" id="UP000192501">
    <property type="component" value="Unassembled WGS sequence"/>
</dbReference>
<feature type="region of interest" description="Disordered" evidence="1">
    <location>
        <begin position="1"/>
        <end position="39"/>
    </location>
</feature>
<proteinExistence type="predicted"/>
<feature type="compositionally biased region" description="Low complexity" evidence="1">
    <location>
        <begin position="1"/>
        <end position="15"/>
    </location>
</feature>
<dbReference type="AlphaFoldDB" id="A0A1X0QIQ4"/>
<evidence type="ECO:0000313" key="3">
    <source>
        <dbReference type="Proteomes" id="UP000192501"/>
    </source>
</evidence>
<sequence length="88" mass="10248">MVNTSNNQSSINNTSEIDNYLDSGTETTQNSNNTNLPFENNSLYEHIEDSDTNNTYIKKQNLERAKVILNKKIEFLLEFEIPNLRDYE</sequence>
<reference evidence="2 3" key="1">
    <citation type="journal article" date="2017" name="Environ. Microbiol.">
        <title>Decay of the glycolytic pathway and adaptation to intranuclear parasitism within Enterocytozoonidae microsporidia.</title>
        <authorList>
            <person name="Wiredu Boakye D."/>
            <person name="Jaroenlak P."/>
            <person name="Prachumwat A."/>
            <person name="Williams T.A."/>
            <person name="Bateman K.S."/>
            <person name="Itsathitphaisarn O."/>
            <person name="Sritunyalucksana K."/>
            <person name="Paszkiewicz K.H."/>
            <person name="Moore K.A."/>
            <person name="Stentiford G.D."/>
            <person name="Williams B.A."/>
        </authorList>
    </citation>
    <scope>NUCLEOTIDE SEQUENCE [LARGE SCALE GENOMIC DNA]</scope>
    <source>
        <strain evidence="3">canceri</strain>
    </source>
</reference>
<feature type="compositionally biased region" description="Polar residues" evidence="1">
    <location>
        <begin position="22"/>
        <end position="39"/>
    </location>
</feature>
<name>A0A1X0QIQ4_9MICR</name>
<accession>A0A1X0QIQ4</accession>
<dbReference type="VEuPathDB" id="MicrosporidiaDB:HERIO_2351"/>
<gene>
    <name evidence="2" type="ORF">A0H76_445</name>
</gene>
<dbReference type="VEuPathDB" id="MicrosporidiaDB:A0H76_445"/>
<evidence type="ECO:0000256" key="1">
    <source>
        <dbReference type="SAM" id="MobiDB-lite"/>
    </source>
</evidence>